<dbReference type="InterPro" id="IPR004046">
    <property type="entry name" value="GST_C"/>
</dbReference>
<accession>A0A813SQ61</accession>
<dbReference type="InterPro" id="IPR036282">
    <property type="entry name" value="Glutathione-S-Trfase_C_sf"/>
</dbReference>
<dbReference type="AlphaFoldDB" id="A0A813SQ61"/>
<dbReference type="EMBL" id="CAJOBC010000460">
    <property type="protein sequence ID" value="CAF3589175.1"/>
    <property type="molecule type" value="Genomic_DNA"/>
</dbReference>
<evidence type="ECO:0000313" key="5">
    <source>
        <dbReference type="EMBL" id="CAF3620782.1"/>
    </source>
</evidence>
<proteinExistence type="predicted"/>
<evidence type="ECO:0000313" key="6">
    <source>
        <dbReference type="Proteomes" id="UP000663829"/>
    </source>
</evidence>
<gene>
    <name evidence="2" type="ORF">GPM918_LOCUS3666</name>
    <name evidence="3" type="ORF">OVA965_LOCUS6388</name>
    <name evidence="4" type="ORF">SRO942_LOCUS3666</name>
    <name evidence="5" type="ORF">TMI583_LOCUS6388</name>
</gene>
<evidence type="ECO:0000259" key="1">
    <source>
        <dbReference type="Pfam" id="PF00043"/>
    </source>
</evidence>
<evidence type="ECO:0000313" key="2">
    <source>
        <dbReference type="EMBL" id="CAF0803865.1"/>
    </source>
</evidence>
<dbReference type="Proteomes" id="UP000682733">
    <property type="component" value="Unassembled WGS sequence"/>
</dbReference>
<dbReference type="EMBL" id="CAJNOK010001916">
    <property type="protein sequence ID" value="CAF0835871.1"/>
    <property type="molecule type" value="Genomic_DNA"/>
</dbReference>
<feature type="domain" description="Glutathione S-transferase C-terminal" evidence="1">
    <location>
        <begin position="59"/>
        <end position="90"/>
    </location>
</feature>
<evidence type="ECO:0000313" key="4">
    <source>
        <dbReference type="EMBL" id="CAF3589175.1"/>
    </source>
</evidence>
<dbReference type="Pfam" id="PF00043">
    <property type="entry name" value="GST_C"/>
    <property type="match status" value="1"/>
</dbReference>
<dbReference type="Proteomes" id="UP000681722">
    <property type="component" value="Unassembled WGS sequence"/>
</dbReference>
<dbReference type="Proteomes" id="UP000677228">
    <property type="component" value="Unassembled WGS sequence"/>
</dbReference>
<comment type="caution">
    <text evidence="2">The sequence shown here is derived from an EMBL/GenBank/DDBJ whole genome shotgun (WGS) entry which is preliminary data.</text>
</comment>
<protein>
    <recommendedName>
        <fullName evidence="1">Glutathione S-transferase C-terminal domain-containing protein</fullName>
    </recommendedName>
</protein>
<dbReference type="Proteomes" id="UP000663829">
    <property type="component" value="Unassembled WGS sequence"/>
</dbReference>
<dbReference type="SUPFAM" id="SSF47616">
    <property type="entry name" value="GST C-terminal domain-like"/>
    <property type="match status" value="1"/>
</dbReference>
<dbReference type="Gene3D" id="1.20.1050.130">
    <property type="match status" value="1"/>
</dbReference>
<dbReference type="EMBL" id="CAJNOQ010000460">
    <property type="protein sequence ID" value="CAF0803865.1"/>
    <property type="molecule type" value="Genomic_DNA"/>
</dbReference>
<reference evidence="2" key="1">
    <citation type="submission" date="2021-02" db="EMBL/GenBank/DDBJ databases">
        <authorList>
            <person name="Nowell W R."/>
        </authorList>
    </citation>
    <scope>NUCLEOTIDE SEQUENCE</scope>
</reference>
<keyword evidence="6" id="KW-1185">Reference proteome</keyword>
<evidence type="ECO:0000313" key="3">
    <source>
        <dbReference type="EMBL" id="CAF0835871.1"/>
    </source>
</evidence>
<dbReference type="EMBL" id="CAJOBA010001917">
    <property type="protein sequence ID" value="CAF3620782.1"/>
    <property type="molecule type" value="Genomic_DNA"/>
</dbReference>
<organism evidence="2 6">
    <name type="scientific">Didymodactylos carnosus</name>
    <dbReference type="NCBI Taxonomy" id="1234261"/>
    <lineage>
        <taxon>Eukaryota</taxon>
        <taxon>Metazoa</taxon>
        <taxon>Spiralia</taxon>
        <taxon>Gnathifera</taxon>
        <taxon>Rotifera</taxon>
        <taxon>Eurotatoria</taxon>
        <taxon>Bdelloidea</taxon>
        <taxon>Philodinida</taxon>
        <taxon>Philodinidae</taxon>
        <taxon>Didymodactylos</taxon>
    </lineage>
</organism>
<sequence>MLLAPSEQSILVGEISILRYLSRLFSWGYDGSNLNEIQVALTDQFLSSNNGQFQFDQPKSKWLIGDQMTLADLVLWAQLKQQQNLSASISGSAWFKGMNDLRYCQAASSLVN</sequence>
<name>A0A813SQ61_9BILA</name>
<dbReference type="OrthoDB" id="2309723at2759"/>